<dbReference type="GO" id="GO:0005524">
    <property type="term" value="F:ATP binding"/>
    <property type="evidence" value="ECO:0007669"/>
    <property type="project" value="UniProtKB-KW"/>
</dbReference>
<evidence type="ECO:0000256" key="8">
    <source>
        <dbReference type="ARBA" id="ARBA00050767"/>
    </source>
</evidence>
<evidence type="ECO:0000256" key="1">
    <source>
        <dbReference type="ARBA" id="ARBA00009460"/>
    </source>
</evidence>
<evidence type="ECO:0000313" key="11">
    <source>
        <dbReference type="Proteomes" id="UP000494165"/>
    </source>
</evidence>
<keyword evidence="5 9" id="KW-0418">Kinase</keyword>
<comment type="catalytic activity">
    <reaction evidence="8">
        <text>N(6)-(D-psicosyl)-L-lysyl-[protein] + ATP = N(6)-(3-O-phospho-D-psicosyl)-L-lysyl-[protein] + ADP + H(+)</text>
        <dbReference type="Rhea" id="RHEA:61392"/>
        <dbReference type="Rhea" id="RHEA-COMP:15796"/>
        <dbReference type="Rhea" id="RHEA-COMP:15797"/>
        <dbReference type="ChEBI" id="CHEBI:15378"/>
        <dbReference type="ChEBI" id="CHEBI:30616"/>
        <dbReference type="ChEBI" id="CHEBI:144621"/>
        <dbReference type="ChEBI" id="CHEBI:144622"/>
        <dbReference type="ChEBI" id="CHEBI:456216"/>
    </reaction>
    <physiologicalReaction direction="left-to-right" evidence="8">
        <dbReference type="Rhea" id="RHEA:61393"/>
    </physiologicalReaction>
</comment>
<evidence type="ECO:0000256" key="4">
    <source>
        <dbReference type="ARBA" id="ARBA00022741"/>
    </source>
</evidence>
<dbReference type="Gene3D" id="3.30.200.20">
    <property type="entry name" value="Phosphorylase Kinase, domain 1"/>
    <property type="match status" value="1"/>
</dbReference>
<evidence type="ECO:0000256" key="7">
    <source>
        <dbReference type="ARBA" id="ARBA00048655"/>
    </source>
</evidence>
<dbReference type="AlphaFoldDB" id="A0A8S1D053"/>
<dbReference type="SUPFAM" id="SSF56112">
    <property type="entry name" value="Protein kinase-like (PK-like)"/>
    <property type="match status" value="1"/>
</dbReference>
<proteinExistence type="inferred from homology"/>
<dbReference type="GO" id="GO:0016301">
    <property type="term" value="F:kinase activity"/>
    <property type="evidence" value="ECO:0007669"/>
    <property type="project" value="UniProtKB-UniRule"/>
</dbReference>
<evidence type="ECO:0000256" key="6">
    <source>
        <dbReference type="ARBA" id="ARBA00022840"/>
    </source>
</evidence>
<protein>
    <recommendedName>
        <fullName evidence="2">protein-ribulosamine 3-kinase</fullName>
        <ecNumber evidence="2">2.7.1.172</ecNumber>
    </recommendedName>
</protein>
<dbReference type="Pfam" id="PF03881">
    <property type="entry name" value="Fructosamin_kin"/>
    <property type="match status" value="1"/>
</dbReference>
<dbReference type="PANTHER" id="PTHR12149">
    <property type="entry name" value="FRUCTOSAMINE 3 KINASE-RELATED PROTEIN"/>
    <property type="match status" value="1"/>
</dbReference>
<dbReference type="EC" id="2.7.1.172" evidence="2"/>
<comment type="catalytic activity">
    <reaction evidence="7">
        <text>N(6)-D-ribulosyl-L-lysyl-[protein] + ATP = N(6)-(3-O-phospho-D-ribulosyl)-L-lysyl-[protein] + ADP + H(+)</text>
        <dbReference type="Rhea" id="RHEA:48432"/>
        <dbReference type="Rhea" id="RHEA-COMP:12103"/>
        <dbReference type="Rhea" id="RHEA-COMP:12104"/>
        <dbReference type="ChEBI" id="CHEBI:15378"/>
        <dbReference type="ChEBI" id="CHEBI:30616"/>
        <dbReference type="ChEBI" id="CHEBI:90418"/>
        <dbReference type="ChEBI" id="CHEBI:90420"/>
        <dbReference type="ChEBI" id="CHEBI:456216"/>
        <dbReference type="EC" id="2.7.1.172"/>
    </reaction>
    <physiologicalReaction direction="left-to-right" evidence="7">
        <dbReference type="Rhea" id="RHEA:48433"/>
    </physiologicalReaction>
</comment>
<dbReference type="Gene3D" id="3.90.1200.10">
    <property type="match status" value="1"/>
</dbReference>
<keyword evidence="6" id="KW-0067">ATP-binding</keyword>
<dbReference type="OrthoDB" id="5772781at2759"/>
<evidence type="ECO:0000256" key="9">
    <source>
        <dbReference type="PIRNR" id="PIRNR006221"/>
    </source>
</evidence>
<dbReference type="FunFam" id="3.30.200.20:FF:000264">
    <property type="entry name" value="Protein-ribulosamine 3-kinase, chloroplastic"/>
    <property type="match status" value="1"/>
</dbReference>
<dbReference type="EMBL" id="CADEPI010000058">
    <property type="protein sequence ID" value="CAB3371022.1"/>
    <property type="molecule type" value="Genomic_DNA"/>
</dbReference>
<keyword evidence="3 9" id="KW-0808">Transferase</keyword>
<dbReference type="PANTHER" id="PTHR12149:SF8">
    <property type="entry name" value="PROTEIN-RIBULOSAMINE 3-KINASE"/>
    <property type="match status" value="1"/>
</dbReference>
<dbReference type="GO" id="GO:0102193">
    <property type="term" value="F:protein-ribulosamine 3-kinase activity"/>
    <property type="evidence" value="ECO:0007669"/>
    <property type="project" value="UniProtKB-EC"/>
</dbReference>
<sequence>MEEKIKFQLGFTEFRRARGGGGGGCINEGDAYETDRGKVFVKRNSKKDAKLMFDGELEGLKAIEATGTLRVPHPIAVFDDPNMGTDLARLHVSNQKNIQKAKKEESKVGEKQEDAHQQAIEKFGFDTPTCCGYIPIDNSWGEDWPQFFARNRLEYQIKLIKESNGDRELMELWSILQLKIPVYFPKELGIVPSLLHGDLWSGNAAEIDSTPVAFDPAAFYGHHEFDLAIAGMFGGFNSQFYNAYHEIIPKAKGFPKRHKLYLLFHHLNHWNHFGSGYRSSTLGIMRELVN</sequence>
<accession>A0A8S1D053</accession>
<dbReference type="GO" id="GO:0005829">
    <property type="term" value="C:cytosol"/>
    <property type="evidence" value="ECO:0007669"/>
    <property type="project" value="UniProtKB-ARBA"/>
</dbReference>
<name>A0A8S1D053_9INSE</name>
<dbReference type="InterPro" id="IPR016477">
    <property type="entry name" value="Fructo-/Ketosamine-3-kinase"/>
</dbReference>
<dbReference type="InterPro" id="IPR011009">
    <property type="entry name" value="Kinase-like_dom_sf"/>
</dbReference>
<evidence type="ECO:0000313" key="10">
    <source>
        <dbReference type="EMBL" id="CAB3371022.1"/>
    </source>
</evidence>
<dbReference type="PIRSF" id="PIRSF006221">
    <property type="entry name" value="Ketosamine-3-kinase"/>
    <property type="match status" value="1"/>
</dbReference>
<dbReference type="Proteomes" id="UP000494165">
    <property type="component" value="Unassembled WGS sequence"/>
</dbReference>
<dbReference type="FunFam" id="3.90.1200.10:FF:000003">
    <property type="entry name" value="fructosamine-3-kinase isoform X1"/>
    <property type="match status" value="1"/>
</dbReference>
<comment type="similarity">
    <text evidence="1 9">Belongs to the fructosamine kinase family.</text>
</comment>
<keyword evidence="11" id="KW-1185">Reference proteome</keyword>
<gene>
    <name evidence="10" type="ORF">CLODIP_2_CD08546</name>
</gene>
<reference evidence="10 11" key="1">
    <citation type="submission" date="2020-04" db="EMBL/GenBank/DDBJ databases">
        <authorList>
            <person name="Alioto T."/>
            <person name="Alioto T."/>
            <person name="Gomez Garrido J."/>
        </authorList>
    </citation>
    <scope>NUCLEOTIDE SEQUENCE [LARGE SCALE GENOMIC DNA]</scope>
</reference>
<evidence type="ECO:0000256" key="2">
    <source>
        <dbReference type="ARBA" id="ARBA00011961"/>
    </source>
</evidence>
<keyword evidence="4" id="KW-0547">Nucleotide-binding</keyword>
<evidence type="ECO:0000256" key="3">
    <source>
        <dbReference type="ARBA" id="ARBA00022679"/>
    </source>
</evidence>
<evidence type="ECO:0000256" key="5">
    <source>
        <dbReference type="ARBA" id="ARBA00022777"/>
    </source>
</evidence>
<comment type="caution">
    <text evidence="10">The sequence shown here is derived from an EMBL/GenBank/DDBJ whole genome shotgun (WGS) entry which is preliminary data.</text>
</comment>
<organism evidence="10 11">
    <name type="scientific">Cloeon dipterum</name>
    <dbReference type="NCBI Taxonomy" id="197152"/>
    <lineage>
        <taxon>Eukaryota</taxon>
        <taxon>Metazoa</taxon>
        <taxon>Ecdysozoa</taxon>
        <taxon>Arthropoda</taxon>
        <taxon>Hexapoda</taxon>
        <taxon>Insecta</taxon>
        <taxon>Pterygota</taxon>
        <taxon>Palaeoptera</taxon>
        <taxon>Ephemeroptera</taxon>
        <taxon>Pisciforma</taxon>
        <taxon>Baetidae</taxon>
        <taxon>Cloeon</taxon>
    </lineage>
</organism>